<gene>
    <name evidence="1" type="ORF">BDY19DRAFT_494858</name>
</gene>
<protein>
    <submittedName>
        <fullName evidence="1">Uncharacterized protein</fullName>
    </submittedName>
</protein>
<evidence type="ECO:0000313" key="2">
    <source>
        <dbReference type="Proteomes" id="UP001055072"/>
    </source>
</evidence>
<comment type="caution">
    <text evidence="1">The sequence shown here is derived from an EMBL/GenBank/DDBJ whole genome shotgun (WGS) entry which is preliminary data.</text>
</comment>
<organism evidence="1 2">
    <name type="scientific">Irpex rosettiformis</name>
    <dbReference type="NCBI Taxonomy" id="378272"/>
    <lineage>
        <taxon>Eukaryota</taxon>
        <taxon>Fungi</taxon>
        <taxon>Dikarya</taxon>
        <taxon>Basidiomycota</taxon>
        <taxon>Agaricomycotina</taxon>
        <taxon>Agaricomycetes</taxon>
        <taxon>Polyporales</taxon>
        <taxon>Irpicaceae</taxon>
        <taxon>Irpex</taxon>
    </lineage>
</organism>
<proteinExistence type="predicted"/>
<dbReference type="EMBL" id="MU274903">
    <property type="protein sequence ID" value="KAI0092614.1"/>
    <property type="molecule type" value="Genomic_DNA"/>
</dbReference>
<dbReference type="Proteomes" id="UP001055072">
    <property type="component" value="Unassembled WGS sequence"/>
</dbReference>
<accession>A0ACB8UED8</accession>
<evidence type="ECO:0000313" key="1">
    <source>
        <dbReference type="EMBL" id="KAI0092614.1"/>
    </source>
</evidence>
<sequence length="424" mass="45952">MYVKCRSIFAQTSSEILGCLRKIPALASKSHTVLFSISPAPSWPDSSLAEVVTSLSSLPHSLGCLSAPVKLQPQKRVISAAEGNIEEYALCSVAIFDSRVATPFISTIPGREAPQVGRWHAFRKGGNAKLQDHQVPQSKINVDWESIWAQKEGQHDLPEELQHLRTDDIAKVLYISDKAPEGLYNALARFTKATKLGILAHSTPFLTGHPQTLFYNKAIISSGAVGLCLHRNPQSPASVTFDFPDLHPITPMLRVSDSEGNLIHSIDDQNPSRLLLDAIAKLDSTAKDDTYYVGVYPPTSFSACSTPAQLYNIMSGDPSRGTIALEGDSSPTEGERVQIFRRPAGIRSMVAPRRGLNLCTAYPDGLDVLLPQDTSFNGVLELDGAFITVSENGLVIGRPGQDSSRSAATWKSTLPGGSCNLYWP</sequence>
<name>A0ACB8UED8_9APHY</name>
<keyword evidence="2" id="KW-1185">Reference proteome</keyword>
<reference evidence="1" key="1">
    <citation type="journal article" date="2021" name="Environ. Microbiol.">
        <title>Gene family expansions and transcriptome signatures uncover fungal adaptations to wood decay.</title>
        <authorList>
            <person name="Hage H."/>
            <person name="Miyauchi S."/>
            <person name="Viragh M."/>
            <person name="Drula E."/>
            <person name="Min B."/>
            <person name="Chaduli D."/>
            <person name="Navarro D."/>
            <person name="Favel A."/>
            <person name="Norest M."/>
            <person name="Lesage-Meessen L."/>
            <person name="Balint B."/>
            <person name="Merenyi Z."/>
            <person name="de Eugenio L."/>
            <person name="Morin E."/>
            <person name="Martinez A.T."/>
            <person name="Baldrian P."/>
            <person name="Stursova M."/>
            <person name="Martinez M.J."/>
            <person name="Novotny C."/>
            <person name="Magnuson J.K."/>
            <person name="Spatafora J.W."/>
            <person name="Maurice S."/>
            <person name="Pangilinan J."/>
            <person name="Andreopoulos W."/>
            <person name="LaButti K."/>
            <person name="Hundley H."/>
            <person name="Na H."/>
            <person name="Kuo A."/>
            <person name="Barry K."/>
            <person name="Lipzen A."/>
            <person name="Henrissat B."/>
            <person name="Riley R."/>
            <person name="Ahrendt S."/>
            <person name="Nagy L.G."/>
            <person name="Grigoriev I.V."/>
            <person name="Martin F."/>
            <person name="Rosso M.N."/>
        </authorList>
    </citation>
    <scope>NUCLEOTIDE SEQUENCE</scope>
    <source>
        <strain evidence="1">CBS 384.51</strain>
    </source>
</reference>